<feature type="compositionally biased region" description="Basic and acidic residues" evidence="1">
    <location>
        <begin position="125"/>
        <end position="141"/>
    </location>
</feature>
<evidence type="ECO:0000313" key="2">
    <source>
        <dbReference type="EnsemblMetazoa" id="AATE019087-PA.1"/>
    </source>
</evidence>
<feature type="region of interest" description="Disordered" evidence="1">
    <location>
        <begin position="113"/>
        <end position="200"/>
    </location>
</feature>
<organism evidence="2">
    <name type="scientific">Anopheles atroparvus</name>
    <name type="common">European mosquito</name>
    <dbReference type="NCBI Taxonomy" id="41427"/>
    <lineage>
        <taxon>Eukaryota</taxon>
        <taxon>Metazoa</taxon>
        <taxon>Ecdysozoa</taxon>
        <taxon>Arthropoda</taxon>
        <taxon>Hexapoda</taxon>
        <taxon>Insecta</taxon>
        <taxon>Pterygota</taxon>
        <taxon>Neoptera</taxon>
        <taxon>Endopterygota</taxon>
        <taxon>Diptera</taxon>
        <taxon>Nematocera</taxon>
        <taxon>Culicoidea</taxon>
        <taxon>Culicidae</taxon>
        <taxon>Anophelinae</taxon>
        <taxon>Anopheles</taxon>
    </lineage>
</organism>
<protein>
    <submittedName>
        <fullName evidence="2">Uncharacterized protein</fullName>
    </submittedName>
</protein>
<accession>A0A182JJ89</accession>
<proteinExistence type="predicted"/>
<feature type="compositionally biased region" description="Gly residues" evidence="1">
    <location>
        <begin position="184"/>
        <end position="200"/>
    </location>
</feature>
<dbReference type="AlphaFoldDB" id="A0A182JJ89"/>
<feature type="compositionally biased region" description="Basic and acidic residues" evidence="1">
    <location>
        <begin position="169"/>
        <end position="183"/>
    </location>
</feature>
<evidence type="ECO:0000256" key="1">
    <source>
        <dbReference type="SAM" id="MobiDB-lite"/>
    </source>
</evidence>
<name>A0A182JJ89_ANOAO</name>
<feature type="compositionally biased region" description="Acidic residues" evidence="1">
    <location>
        <begin position="158"/>
        <end position="168"/>
    </location>
</feature>
<sequence length="200" mass="20562">MAKSLSMAAAVSECGNGLMLGGGGGGRPDHLGAGGLQRGRRAHHAVLDGLEVEEGGRVAGAGPAERAEALLAVLHVQALLAHGGELAALGHEHHQEDGGRGGDETERKAGVPVAIGDGESAQRPAEPDRDDAADREPDVRRLAVVVADAARLDRQDGDEQDQEDDVDERQEQLRERRVAEWDRGGGGGGAGSSGSIGMRG</sequence>
<dbReference type="VEuPathDB" id="VectorBase:AATE019087"/>
<reference evidence="2" key="1">
    <citation type="submission" date="2022-08" db="UniProtKB">
        <authorList>
            <consortium name="EnsemblMetazoa"/>
        </authorList>
    </citation>
    <scope>IDENTIFICATION</scope>
    <source>
        <strain evidence="2">EBRO</strain>
    </source>
</reference>
<dbReference type="EnsemblMetazoa" id="AATE019087-RA">
    <property type="protein sequence ID" value="AATE019087-PA.1"/>
    <property type="gene ID" value="AATE019087"/>
</dbReference>